<reference evidence="2" key="1">
    <citation type="submission" date="2021-01" db="EMBL/GenBank/DDBJ databases">
        <authorList>
            <person name="Corre E."/>
            <person name="Pelletier E."/>
            <person name="Niang G."/>
            <person name="Scheremetjew M."/>
            <person name="Finn R."/>
            <person name="Kale V."/>
            <person name="Holt S."/>
            <person name="Cochrane G."/>
            <person name="Meng A."/>
            <person name="Brown T."/>
            <person name="Cohen L."/>
        </authorList>
    </citation>
    <scope>NUCLEOTIDE SEQUENCE</scope>
    <source>
        <strain evidence="2">CCMP645</strain>
    </source>
</reference>
<evidence type="ECO:0000259" key="1">
    <source>
        <dbReference type="Pfam" id="PF01182"/>
    </source>
</evidence>
<dbReference type="Gene3D" id="3.40.50.1360">
    <property type="match status" value="1"/>
</dbReference>
<evidence type="ECO:0000313" key="2">
    <source>
        <dbReference type="EMBL" id="CAE0758809.1"/>
    </source>
</evidence>
<dbReference type="GO" id="GO:0005975">
    <property type="term" value="P:carbohydrate metabolic process"/>
    <property type="evidence" value="ECO:0007669"/>
    <property type="project" value="InterPro"/>
</dbReference>
<dbReference type="SUPFAM" id="SSF100950">
    <property type="entry name" value="NagB/RpiA/CoA transferase-like"/>
    <property type="match status" value="1"/>
</dbReference>
<dbReference type="PANTHER" id="PTHR11054:SF0">
    <property type="entry name" value="6-PHOSPHOGLUCONOLACTONASE"/>
    <property type="match status" value="1"/>
</dbReference>
<sequence length="109" mass="11345">MGDDGHTASLFPSHALLDEVFAAVAPIEDSPKPPSARVTLTLPLLNRARLALFIVAGASKAAAVKEAFGPEPEAPAGLVVAAQRTHWLLDVAAAAELLADEHKAAHMYS</sequence>
<dbReference type="InterPro" id="IPR039104">
    <property type="entry name" value="6PGL"/>
</dbReference>
<proteinExistence type="predicted"/>
<dbReference type="EMBL" id="HBIZ01018259">
    <property type="protein sequence ID" value="CAE0758809.1"/>
    <property type="molecule type" value="Transcribed_RNA"/>
</dbReference>
<accession>A0A7S4B9I7</accession>
<organism evidence="2">
    <name type="scientific">Chrysotila carterae</name>
    <name type="common">Marine alga</name>
    <name type="synonym">Syracosphaera carterae</name>
    <dbReference type="NCBI Taxonomy" id="13221"/>
    <lineage>
        <taxon>Eukaryota</taxon>
        <taxon>Haptista</taxon>
        <taxon>Haptophyta</taxon>
        <taxon>Prymnesiophyceae</taxon>
        <taxon>Isochrysidales</taxon>
        <taxon>Isochrysidaceae</taxon>
        <taxon>Chrysotila</taxon>
    </lineage>
</organism>
<dbReference type="InterPro" id="IPR006148">
    <property type="entry name" value="Glc/Gal-6P_isomerase"/>
</dbReference>
<dbReference type="InterPro" id="IPR037171">
    <property type="entry name" value="NagB/RpiA_transferase-like"/>
</dbReference>
<dbReference type="Pfam" id="PF01182">
    <property type="entry name" value="Glucosamine_iso"/>
    <property type="match status" value="1"/>
</dbReference>
<dbReference type="PANTHER" id="PTHR11054">
    <property type="entry name" value="6-PHOSPHOGLUCONOLACTONASE"/>
    <property type="match status" value="1"/>
</dbReference>
<dbReference type="AlphaFoldDB" id="A0A7S4B9I7"/>
<protein>
    <recommendedName>
        <fullName evidence="1">Glucosamine/galactosamine-6-phosphate isomerase domain-containing protein</fullName>
    </recommendedName>
</protein>
<name>A0A7S4B9I7_CHRCT</name>
<gene>
    <name evidence="2" type="ORF">PCAR00345_LOCUS11403</name>
</gene>
<feature type="domain" description="Glucosamine/galactosamine-6-phosphate isomerase" evidence="1">
    <location>
        <begin position="1"/>
        <end position="87"/>
    </location>
</feature>